<evidence type="ECO:0000313" key="4">
    <source>
        <dbReference type="Proteomes" id="UP000317990"/>
    </source>
</evidence>
<dbReference type="CDD" id="cd06223">
    <property type="entry name" value="PRTases_typeI"/>
    <property type="match status" value="1"/>
</dbReference>
<dbReference type="InterPro" id="IPR051910">
    <property type="entry name" value="ComF/GntX_DNA_util-trans"/>
</dbReference>
<proteinExistence type="inferred from homology"/>
<reference evidence="3 4" key="1">
    <citation type="journal article" date="2019" name="mSystems">
        <title>Life at home and on the roam: Genomic adaptions reflect the dual lifestyle of an intracellular, facultative symbiont.</title>
        <authorList>
            <person name="Burgsdorf I."/>
        </authorList>
    </citation>
    <scope>NUCLEOTIDE SEQUENCE [LARGE SCALE GENOMIC DNA]</scope>
    <source>
        <strain evidence="3">277cV</strain>
    </source>
</reference>
<name>A0A524RMQ8_9CHRO</name>
<dbReference type="PANTHER" id="PTHR47505">
    <property type="entry name" value="DNA UTILIZATION PROTEIN YHGH"/>
    <property type="match status" value="1"/>
</dbReference>
<evidence type="ECO:0000259" key="2">
    <source>
        <dbReference type="Pfam" id="PF00156"/>
    </source>
</evidence>
<comment type="caution">
    <text evidence="3">The sequence shown here is derived from an EMBL/GenBank/DDBJ whole genome shotgun (WGS) entry which is preliminary data.</text>
</comment>
<evidence type="ECO:0000313" key="3">
    <source>
        <dbReference type="EMBL" id="TGG91903.1"/>
    </source>
</evidence>
<organism evidence="3 4">
    <name type="scientific">Aphanocapsa feldmannii 277cV</name>
    <dbReference type="NCBI Taxonomy" id="2507553"/>
    <lineage>
        <taxon>Bacteria</taxon>
        <taxon>Bacillati</taxon>
        <taxon>Cyanobacteriota</taxon>
        <taxon>Cyanophyceae</taxon>
        <taxon>Oscillatoriophycideae</taxon>
        <taxon>Chroococcales</taxon>
        <taxon>Microcystaceae</taxon>
        <taxon>Aphanocapsa</taxon>
    </lineage>
</organism>
<dbReference type="InterPro" id="IPR029057">
    <property type="entry name" value="PRTase-like"/>
</dbReference>
<feature type="domain" description="Phosphoribosyltransferase" evidence="2">
    <location>
        <begin position="177"/>
        <end position="224"/>
    </location>
</feature>
<dbReference type="Pfam" id="PF00156">
    <property type="entry name" value="Pribosyltran"/>
    <property type="match status" value="1"/>
</dbReference>
<dbReference type="PANTHER" id="PTHR47505:SF1">
    <property type="entry name" value="DNA UTILIZATION PROTEIN YHGH"/>
    <property type="match status" value="1"/>
</dbReference>
<dbReference type="Gene3D" id="3.40.50.2020">
    <property type="match status" value="1"/>
</dbReference>
<comment type="similarity">
    <text evidence="1">Belongs to the ComF/GntX family.</text>
</comment>
<dbReference type="SUPFAM" id="SSF53271">
    <property type="entry name" value="PRTase-like"/>
    <property type="match status" value="1"/>
</dbReference>
<protein>
    <submittedName>
        <fullName evidence="3">ComF family protein</fullName>
    </submittedName>
</protein>
<dbReference type="EMBL" id="SRMO01000070">
    <property type="protein sequence ID" value="TGG91903.1"/>
    <property type="molecule type" value="Genomic_DNA"/>
</dbReference>
<dbReference type="AlphaFoldDB" id="A0A524RMQ8"/>
<evidence type="ECO:0000256" key="1">
    <source>
        <dbReference type="ARBA" id="ARBA00008007"/>
    </source>
</evidence>
<gene>
    <name evidence="3" type="ORF">ERJ67_07005</name>
</gene>
<accession>A0A524RMQ8</accession>
<sequence length="230" mass="24958">MVRQLELLLLEPCCPHCLETTAAGSDSEAGGFCPGCLALLQLNGRRGVISVASARSSSPQPVPWWALASYADRWRQALLQQRQRPSTAWLEAAAAQLLHYTREALPEGSSRPVLVPMPSWKRRSNPLARGWVQALARRGGWSQRTLLRCNHRALSQHHLGAALRRQNSRNRFRVSTAQASPVVQPVLLVDDIMTTGATVEAACGALLSQGMTVAGVLLLARTGRGGDELS</sequence>
<dbReference type="InterPro" id="IPR000836">
    <property type="entry name" value="PRTase_dom"/>
</dbReference>
<dbReference type="Proteomes" id="UP000317990">
    <property type="component" value="Unassembled WGS sequence"/>
</dbReference>